<gene>
    <name evidence="1" type="ORF">EM6_0078</name>
</gene>
<evidence type="ECO:0000313" key="1">
    <source>
        <dbReference type="EMBL" id="BBF79511.1"/>
    </source>
</evidence>
<organism evidence="1 2">
    <name type="scientific">Asticcacaulis excentricus</name>
    <dbReference type="NCBI Taxonomy" id="78587"/>
    <lineage>
        <taxon>Bacteria</taxon>
        <taxon>Pseudomonadati</taxon>
        <taxon>Pseudomonadota</taxon>
        <taxon>Alphaproteobacteria</taxon>
        <taxon>Caulobacterales</taxon>
        <taxon>Caulobacteraceae</taxon>
        <taxon>Asticcacaulis</taxon>
    </lineage>
</organism>
<sequence>MSKTFPRPLNRLLLPMPTLFSLFFSVKSPHHRPCPRVKSGWARAAVLALSLGMVCGGVAPAAQAGSAEEESFNTPSKQPVPRWASLRSNEVYARSGPTKENKVLWTYRQKNLPVQIISETREWRMICDPDGGIAWVSRSMLKSQRSVVSMGTQKIDLLSAAKPTAKVKARLNPRALATLDKCKKGYCKVSVGNVDGWAPQDRLWGAQEGAACKRPDPFTRLGTPLGVR</sequence>
<dbReference type="Proteomes" id="UP000278756">
    <property type="component" value="Chromosome 1"/>
</dbReference>
<protein>
    <recommendedName>
        <fullName evidence="3">SH3b domain-containing protein</fullName>
    </recommendedName>
</protein>
<name>A0A3G9G175_9CAUL</name>
<dbReference type="Gene3D" id="2.30.30.40">
    <property type="entry name" value="SH3 Domains"/>
    <property type="match status" value="1"/>
</dbReference>
<dbReference type="Pfam" id="PF06347">
    <property type="entry name" value="SH3_4"/>
    <property type="match status" value="2"/>
</dbReference>
<evidence type="ECO:0008006" key="3">
    <source>
        <dbReference type="Google" id="ProtNLM"/>
    </source>
</evidence>
<accession>A0A3G9G175</accession>
<proteinExistence type="predicted"/>
<reference evidence="2" key="2">
    <citation type="journal article" date="2017" name="Plant Physiol. Biochem.">
        <title>Differential oxidative and antioxidative response of duckweed Lemna minor toward plant growth promoting/inhibiting bacteria.</title>
        <authorList>
            <person name="Ishizawa H."/>
            <person name="Kuroda M."/>
            <person name="Morikawa M."/>
            <person name="Ike M."/>
        </authorList>
    </citation>
    <scope>NUCLEOTIDE SEQUENCE [LARGE SCALE GENOMIC DNA]</scope>
    <source>
        <strain evidence="2">M6</strain>
    </source>
</reference>
<dbReference type="AlphaFoldDB" id="A0A3G9G175"/>
<dbReference type="EMBL" id="AP018827">
    <property type="protein sequence ID" value="BBF79511.1"/>
    <property type="molecule type" value="Genomic_DNA"/>
</dbReference>
<evidence type="ECO:0000313" key="2">
    <source>
        <dbReference type="Proteomes" id="UP000278756"/>
    </source>
</evidence>
<dbReference type="InterPro" id="IPR010466">
    <property type="entry name" value="DUF1058"/>
</dbReference>
<reference evidence="2" key="1">
    <citation type="journal article" date="2017" name="Biotechnol. Biofuels">
        <title>Evaluation of environmental bacterial communities as a factor affecting the growth of duckweed Lemna minor.</title>
        <authorList>
            <person name="Ishizawa H."/>
            <person name="Kuroda M."/>
            <person name="Morikawa M."/>
            <person name="Ike M."/>
        </authorList>
    </citation>
    <scope>NUCLEOTIDE SEQUENCE [LARGE SCALE GENOMIC DNA]</scope>
    <source>
        <strain evidence="2">M6</strain>
    </source>
</reference>